<feature type="chain" id="PRO_5039214235" description="ATP/GTP-binding protein" evidence="2">
    <location>
        <begin position="30"/>
        <end position="323"/>
    </location>
</feature>
<dbReference type="EMBL" id="BMQC01000008">
    <property type="protein sequence ID" value="GGK31542.1"/>
    <property type="molecule type" value="Genomic_DNA"/>
</dbReference>
<evidence type="ECO:0008006" key="5">
    <source>
        <dbReference type="Google" id="ProtNLM"/>
    </source>
</evidence>
<comment type="caution">
    <text evidence="3">The sequence shown here is derived from an EMBL/GenBank/DDBJ whole genome shotgun (WGS) entry which is preliminary data.</text>
</comment>
<dbReference type="RefSeq" id="WP_189114504.1">
    <property type="nucleotide sequence ID" value="NZ_BMQC01000008.1"/>
</dbReference>
<organism evidence="3 4">
    <name type="scientific">Pilimelia terevasa</name>
    <dbReference type="NCBI Taxonomy" id="53372"/>
    <lineage>
        <taxon>Bacteria</taxon>
        <taxon>Bacillati</taxon>
        <taxon>Actinomycetota</taxon>
        <taxon>Actinomycetes</taxon>
        <taxon>Micromonosporales</taxon>
        <taxon>Micromonosporaceae</taxon>
        <taxon>Pilimelia</taxon>
    </lineage>
</organism>
<gene>
    <name evidence="3" type="ORF">GCM10010124_25420</name>
</gene>
<protein>
    <recommendedName>
        <fullName evidence="5">ATP/GTP-binding protein</fullName>
    </recommendedName>
</protein>
<keyword evidence="2" id="KW-0732">Signal</keyword>
<evidence type="ECO:0000313" key="3">
    <source>
        <dbReference type="EMBL" id="GGK31542.1"/>
    </source>
</evidence>
<evidence type="ECO:0000256" key="1">
    <source>
        <dbReference type="SAM" id="MobiDB-lite"/>
    </source>
</evidence>
<reference evidence="3" key="2">
    <citation type="submission" date="2020-09" db="EMBL/GenBank/DDBJ databases">
        <authorList>
            <person name="Sun Q."/>
            <person name="Ohkuma M."/>
        </authorList>
    </citation>
    <scope>NUCLEOTIDE SEQUENCE</scope>
    <source>
        <strain evidence="3">JCM 3091</strain>
    </source>
</reference>
<dbReference type="AlphaFoldDB" id="A0A8J3FI13"/>
<name>A0A8J3FI13_9ACTN</name>
<reference evidence="3" key="1">
    <citation type="journal article" date="2014" name="Int. J. Syst. Evol. Microbiol.">
        <title>Complete genome sequence of Corynebacterium casei LMG S-19264T (=DSM 44701T), isolated from a smear-ripened cheese.</title>
        <authorList>
            <consortium name="US DOE Joint Genome Institute (JGI-PGF)"/>
            <person name="Walter F."/>
            <person name="Albersmeier A."/>
            <person name="Kalinowski J."/>
            <person name="Ruckert C."/>
        </authorList>
    </citation>
    <scope>NUCLEOTIDE SEQUENCE</scope>
    <source>
        <strain evidence="3">JCM 3091</strain>
    </source>
</reference>
<evidence type="ECO:0000256" key="2">
    <source>
        <dbReference type="SAM" id="SignalP"/>
    </source>
</evidence>
<keyword evidence="4" id="KW-1185">Reference proteome</keyword>
<feature type="signal peptide" evidence="2">
    <location>
        <begin position="1"/>
        <end position="29"/>
    </location>
</feature>
<sequence>MLRHRSGWPPLIAALLLVSSLTALPSAAAADDGGGVVCPPGGNNCTVVITKPGKPGGPMPGKPQPGGGSGPRTCEWAKQEVPCTIPSRSSISTSKTAWFNGSDGCYYNVIVPDPQSGPLWAGHQPGDGAVYEYICYPANAISPLGVGGVGIKWLASPPPGSGAGVSPAVLAARAVNLLPIRGAQIGTAPRRNGSGLVGLPVWLWTTVSPATWGPATASASAGGLTVTATAKASRIQWQMGDGQSVTCTNPGSPYKAAAGGAVSPTCGYVYRTSSKTAPDGKFTVTATTTWDVTWAGGGQTGQLTTTRQASTTLQVRELVVVNG</sequence>
<evidence type="ECO:0000313" key="4">
    <source>
        <dbReference type="Proteomes" id="UP000662200"/>
    </source>
</evidence>
<dbReference type="Proteomes" id="UP000662200">
    <property type="component" value="Unassembled WGS sequence"/>
</dbReference>
<accession>A0A8J3FI13</accession>
<proteinExistence type="predicted"/>
<feature type="region of interest" description="Disordered" evidence="1">
    <location>
        <begin position="52"/>
        <end position="73"/>
    </location>
</feature>